<accession>A0A6P5LYZ2</accession>
<evidence type="ECO:0000313" key="4">
    <source>
        <dbReference type="RefSeq" id="XP_020863732.1"/>
    </source>
</evidence>
<gene>
    <name evidence="4" type="primary">METTL24</name>
</gene>
<dbReference type="PANTHER" id="PTHR32026">
    <property type="entry name" value="METHYLTRANSFERASE-LIKE PROTEIN 24"/>
    <property type="match status" value="1"/>
</dbReference>
<dbReference type="KEGG" id="pcw:110222863"/>
<sequence>MAKEKPLWRCCAFRLCLLSAALLFCLQLTLELRRSWSSRDSEVQAGLLSSSSPSGWLDAPALQQPLPGVHPPPGVHLPPGHSRPPAASRRQVTYLRSSRRGEAELGCCPPGGSSHKKFRWHIDLQPWASPSQSLNEEAMRFLKYINTTQISCNHLVPSGLMSDSGSIKKPWPICLDEKFSLVHQIQNKQCRLYSLGLGNEDTHFELSMASDGCEVHRFDPSIKSAHVQESQHLWLHRLSIDWRDPHPAIAVHKLHSNTKKLGTILNEFGHNKIDVLKADLESAEWKILENLILEGILEQIGQLVFEIHLHWPGFEIGGNDSSVVRFWYSLLKELELKDFRLFHTYKDLSKPQLFLKKELFNASSCYILSWVNMRWK</sequence>
<dbReference type="InParanoid" id="A0A6P5LYZ2"/>
<dbReference type="InterPro" id="IPR025714">
    <property type="entry name" value="Methyltranfer_dom"/>
</dbReference>
<dbReference type="InterPro" id="IPR026913">
    <property type="entry name" value="METTL24"/>
</dbReference>
<evidence type="ECO:0000256" key="1">
    <source>
        <dbReference type="SAM" id="MobiDB-lite"/>
    </source>
</evidence>
<dbReference type="CTD" id="728464"/>
<protein>
    <submittedName>
        <fullName evidence="4">Methyltransferase-like protein 24 isoform X1</fullName>
    </submittedName>
</protein>
<feature type="region of interest" description="Disordered" evidence="1">
    <location>
        <begin position="60"/>
        <end position="106"/>
    </location>
</feature>
<dbReference type="Proteomes" id="UP000515140">
    <property type="component" value="Unplaced"/>
</dbReference>
<dbReference type="RefSeq" id="XP_020863732.1">
    <property type="nucleotide sequence ID" value="XM_021008073.1"/>
</dbReference>
<organism evidence="3 4">
    <name type="scientific">Phascolarctos cinereus</name>
    <name type="common">Koala</name>
    <dbReference type="NCBI Taxonomy" id="38626"/>
    <lineage>
        <taxon>Eukaryota</taxon>
        <taxon>Metazoa</taxon>
        <taxon>Chordata</taxon>
        <taxon>Craniata</taxon>
        <taxon>Vertebrata</taxon>
        <taxon>Euteleostomi</taxon>
        <taxon>Mammalia</taxon>
        <taxon>Metatheria</taxon>
        <taxon>Diprotodontia</taxon>
        <taxon>Phascolarctidae</taxon>
        <taxon>Phascolarctos</taxon>
    </lineage>
</organism>
<dbReference type="Pfam" id="PF13383">
    <property type="entry name" value="Methyltransf_22"/>
    <property type="match status" value="1"/>
</dbReference>
<dbReference type="GeneID" id="110222863"/>
<reference evidence="4" key="1">
    <citation type="submission" date="2025-08" db="UniProtKB">
        <authorList>
            <consortium name="RefSeq"/>
        </authorList>
    </citation>
    <scope>IDENTIFICATION</scope>
    <source>
        <tissue evidence="4">Spleen</tissue>
    </source>
</reference>
<dbReference type="AlphaFoldDB" id="A0A6P5LYZ2"/>
<dbReference type="PANTHER" id="PTHR32026:SF10">
    <property type="entry name" value="METHYLTRANSFERASE-LIKE PROTEIN 24-RELATED"/>
    <property type="match status" value="1"/>
</dbReference>
<feature type="domain" description="Methyltransferase" evidence="2">
    <location>
        <begin position="147"/>
        <end position="308"/>
    </location>
</feature>
<proteinExistence type="predicted"/>
<dbReference type="FunCoup" id="A0A6P5LYZ2">
    <property type="interactions" value="4"/>
</dbReference>
<evidence type="ECO:0000313" key="3">
    <source>
        <dbReference type="Proteomes" id="UP000515140"/>
    </source>
</evidence>
<keyword evidence="3" id="KW-1185">Reference proteome</keyword>
<name>A0A6P5LYZ2_PHACI</name>
<evidence type="ECO:0000259" key="2">
    <source>
        <dbReference type="Pfam" id="PF13383"/>
    </source>
</evidence>